<keyword evidence="2" id="KW-1133">Transmembrane helix</keyword>
<dbReference type="Gene3D" id="2.170.130.20">
    <property type="entry name" value="LCCL-like domain"/>
    <property type="match status" value="1"/>
</dbReference>
<feature type="transmembrane region" description="Helical" evidence="2">
    <location>
        <begin position="483"/>
        <end position="503"/>
    </location>
</feature>
<keyword evidence="2" id="KW-0472">Membrane</keyword>
<dbReference type="PANTHER" id="PTHR31331">
    <property type="entry name" value="LCCL DOMAIN PROTEIN (AFU_ORTHOLOGUE AFUA_5G08630)"/>
    <property type="match status" value="1"/>
</dbReference>
<dbReference type="InterPro" id="IPR004043">
    <property type="entry name" value="LCCL"/>
</dbReference>
<evidence type="ECO:0000256" key="2">
    <source>
        <dbReference type="SAM" id="Phobius"/>
    </source>
</evidence>
<protein>
    <submittedName>
        <fullName evidence="3">Uncharacterized protein</fullName>
    </submittedName>
</protein>
<dbReference type="PANTHER" id="PTHR31331:SF8">
    <property type="entry name" value="LCCL DOMAIN PROTEIN (AFU_ORTHOLOGUE AFUA_5G02970)"/>
    <property type="match status" value="1"/>
</dbReference>
<dbReference type="SUPFAM" id="SSF69848">
    <property type="entry name" value="LCCL domain"/>
    <property type="match status" value="1"/>
</dbReference>
<dbReference type="AlphaFoldDB" id="A0A4P7NK19"/>
<dbReference type="Proteomes" id="UP000294847">
    <property type="component" value="Chromosome 5"/>
</dbReference>
<evidence type="ECO:0000313" key="3">
    <source>
        <dbReference type="EMBL" id="QBZ62372.1"/>
    </source>
</evidence>
<sequence>MGDRRHDRDESSDEELELFSRPKSLPSPPKSPNDPKSPSAHYMRVDADENAQLLSPGQFNFHEDDDDEDDGLDDLEAGQRTPVEEQSLAAKPARRRGWSWWPRRRGGDPNGNGLAKGGGAERAASTGCCGLRIPPWLVRPLVIMRLFPWDGPDEHAVHSITPFFPNIQDYPVRWLEYRLGTGTPRRTALAMFTGLWLLLFTLFLSIGYSGYGGSPPIVSLSCTDTLWPKGNDCGLNGIDCKPFSNHTFIVHCPPGCASVGLPEPRIVGTELLQETPLVIGSGFYRGDSYLCASAIHAGVLSNGGGCSQIKRKGPGTQFHASDANGVKSFAFDSYFPMAFTVVESDTCGISNPIVPLLILTLLFTVVLCIFTVHPAALFFSIMAALFALVGLASDPPPVSHYSTTVLPELLSTFVARLLPAVFVALTLYHFVICRALGGDFPRTGLLPLRAQYEKLWLWLLPLWLGAMANHVLGWAFLTRFKPFAIVIAAALICAAAAQQSVTLWREGRLPGFMRLYGALLAALILSAILLPGVELQTPPYALALILLPLTAVQTRPSLAYQGFLLGLLINSVARNGFAPVLLPHHRPVAHPLPSLLGEPRIKDVPGGYLSIQFEWVVPTIDYTTANENSVIEGISVLVNDVERHRAFFQEPKRDKDHGAGGAKGFVWARAEGADFPEYFRFGYIREGKKALEYTKAGIWNANGTWVPPEGS</sequence>
<evidence type="ECO:0000256" key="1">
    <source>
        <dbReference type="SAM" id="MobiDB-lite"/>
    </source>
</evidence>
<reference evidence="3 4" key="1">
    <citation type="journal article" date="2019" name="Mol. Biol. Evol.">
        <title>Blast fungal genomes show frequent chromosomal changes, gene gains and losses, and effector gene turnover.</title>
        <authorList>
            <person name="Gomez Luciano L.B."/>
            <person name="Jason Tsai I."/>
            <person name="Chuma I."/>
            <person name="Tosa Y."/>
            <person name="Chen Y.H."/>
            <person name="Li J.Y."/>
            <person name="Li M.Y."/>
            <person name="Jade Lu M.Y."/>
            <person name="Nakayashiki H."/>
            <person name="Li W.H."/>
        </authorList>
    </citation>
    <scope>NUCLEOTIDE SEQUENCE [LARGE SCALE GENOMIC DNA]</scope>
    <source>
        <strain evidence="3">MZ5-1-6</strain>
    </source>
</reference>
<feature type="compositionally biased region" description="Gly residues" evidence="1">
    <location>
        <begin position="108"/>
        <end position="120"/>
    </location>
</feature>
<keyword evidence="2" id="KW-0812">Transmembrane</keyword>
<dbReference type="VEuPathDB" id="FungiDB:M_BR32_EuGene_00026781"/>
<feature type="region of interest" description="Disordered" evidence="1">
    <location>
        <begin position="1"/>
        <end position="120"/>
    </location>
</feature>
<name>A0A4P7NK19_PYROR</name>
<dbReference type="EMBL" id="CP034208">
    <property type="protein sequence ID" value="QBZ62372.1"/>
    <property type="molecule type" value="Genomic_DNA"/>
</dbReference>
<accession>A0A4P7NK19</accession>
<feature type="transmembrane region" description="Helical" evidence="2">
    <location>
        <begin position="188"/>
        <end position="211"/>
    </location>
</feature>
<feature type="transmembrane region" description="Helical" evidence="2">
    <location>
        <begin position="375"/>
        <end position="393"/>
    </location>
</feature>
<dbReference type="SMART" id="SM00603">
    <property type="entry name" value="LCCL"/>
    <property type="match status" value="1"/>
</dbReference>
<feature type="transmembrane region" description="Helical" evidence="2">
    <location>
        <begin position="353"/>
        <end position="370"/>
    </location>
</feature>
<dbReference type="Pfam" id="PF03815">
    <property type="entry name" value="LCCL"/>
    <property type="match status" value="1"/>
</dbReference>
<organism evidence="3 4">
    <name type="scientific">Pyricularia oryzae</name>
    <name type="common">Rice blast fungus</name>
    <name type="synonym">Magnaporthe oryzae</name>
    <dbReference type="NCBI Taxonomy" id="318829"/>
    <lineage>
        <taxon>Eukaryota</taxon>
        <taxon>Fungi</taxon>
        <taxon>Dikarya</taxon>
        <taxon>Ascomycota</taxon>
        <taxon>Pezizomycotina</taxon>
        <taxon>Sordariomycetes</taxon>
        <taxon>Sordariomycetidae</taxon>
        <taxon>Magnaporthales</taxon>
        <taxon>Pyriculariaceae</taxon>
        <taxon>Pyricularia</taxon>
    </lineage>
</organism>
<dbReference type="PROSITE" id="PS50820">
    <property type="entry name" value="LCCL"/>
    <property type="match status" value="1"/>
</dbReference>
<dbReference type="InterPro" id="IPR051957">
    <property type="entry name" value="CRISP-LCCL_domain"/>
</dbReference>
<feature type="transmembrane region" description="Helical" evidence="2">
    <location>
        <begin position="413"/>
        <end position="436"/>
    </location>
</feature>
<feature type="compositionally biased region" description="Acidic residues" evidence="1">
    <location>
        <begin position="63"/>
        <end position="76"/>
    </location>
</feature>
<feature type="transmembrane region" description="Helical" evidence="2">
    <location>
        <begin position="515"/>
        <end position="533"/>
    </location>
</feature>
<feature type="transmembrane region" description="Helical" evidence="2">
    <location>
        <begin position="456"/>
        <end position="477"/>
    </location>
</feature>
<evidence type="ECO:0000313" key="4">
    <source>
        <dbReference type="Proteomes" id="UP000294847"/>
    </source>
</evidence>
<proteinExistence type="predicted"/>
<dbReference type="InterPro" id="IPR036609">
    <property type="entry name" value="LCCL_sf"/>
</dbReference>
<gene>
    <name evidence="3" type="ORF">PoMZ_11252</name>
</gene>